<dbReference type="InterPro" id="IPR006657">
    <property type="entry name" value="MoPterin_dinucl-bd_dom"/>
</dbReference>
<evidence type="ECO:0000256" key="5">
    <source>
        <dbReference type="ARBA" id="ARBA00022729"/>
    </source>
</evidence>
<organism evidence="11 12">
    <name type="scientific">Desulfosporosinus hippei DSM 8344</name>
    <dbReference type="NCBI Taxonomy" id="1121419"/>
    <lineage>
        <taxon>Bacteria</taxon>
        <taxon>Bacillati</taxon>
        <taxon>Bacillota</taxon>
        <taxon>Clostridia</taxon>
        <taxon>Eubacteriales</taxon>
        <taxon>Desulfitobacteriaceae</taxon>
        <taxon>Desulfosporosinus</taxon>
    </lineage>
</organism>
<dbReference type="InterPro" id="IPR050612">
    <property type="entry name" value="Prok_Mopterin_Oxidored"/>
</dbReference>
<feature type="domain" description="4Fe-4S Mo/W bis-MGD-type" evidence="10">
    <location>
        <begin position="56"/>
        <end position="117"/>
    </location>
</feature>
<dbReference type="GO" id="GO:0016491">
    <property type="term" value="F:oxidoreductase activity"/>
    <property type="evidence" value="ECO:0007669"/>
    <property type="project" value="UniProtKB-KW"/>
</dbReference>
<comment type="similarity">
    <text evidence="2">Belongs to the prokaryotic molybdopterin-containing oxidoreductase family.</text>
</comment>
<dbReference type="PANTHER" id="PTHR43742:SF3">
    <property type="entry name" value="DIMETHYL SULFOXIDE REDUCTASE DMSA"/>
    <property type="match status" value="1"/>
</dbReference>
<evidence type="ECO:0000256" key="6">
    <source>
        <dbReference type="ARBA" id="ARBA00023002"/>
    </source>
</evidence>
<dbReference type="GO" id="GO:0051536">
    <property type="term" value="F:iron-sulfur cluster binding"/>
    <property type="evidence" value="ECO:0007669"/>
    <property type="project" value="UniProtKB-KW"/>
</dbReference>
<dbReference type="Pfam" id="PF04879">
    <property type="entry name" value="Molybdop_Fe4S4"/>
    <property type="match status" value="1"/>
</dbReference>
<dbReference type="STRING" id="1121419.SAMN05443529_12437"/>
<dbReference type="Gene3D" id="2.20.25.90">
    <property type="entry name" value="ADC-like domains"/>
    <property type="match status" value="1"/>
</dbReference>
<name>A0A1G8H3B0_9FIRM</name>
<dbReference type="GO" id="GO:0030151">
    <property type="term" value="F:molybdenum ion binding"/>
    <property type="evidence" value="ECO:0007669"/>
    <property type="project" value="TreeGrafter"/>
</dbReference>
<dbReference type="GO" id="GO:0009061">
    <property type="term" value="P:anaerobic respiration"/>
    <property type="evidence" value="ECO:0007669"/>
    <property type="project" value="TreeGrafter"/>
</dbReference>
<dbReference type="InterPro" id="IPR006656">
    <property type="entry name" value="Mopterin_OxRdtase"/>
</dbReference>
<evidence type="ECO:0000256" key="7">
    <source>
        <dbReference type="ARBA" id="ARBA00023004"/>
    </source>
</evidence>
<keyword evidence="5" id="KW-0732">Signal</keyword>
<evidence type="ECO:0000259" key="10">
    <source>
        <dbReference type="PROSITE" id="PS51669"/>
    </source>
</evidence>
<evidence type="ECO:0000256" key="8">
    <source>
        <dbReference type="ARBA" id="ARBA00023014"/>
    </source>
</evidence>
<dbReference type="PANTHER" id="PTHR43742">
    <property type="entry name" value="TRIMETHYLAMINE-N-OXIDE REDUCTASE"/>
    <property type="match status" value="1"/>
</dbReference>
<dbReference type="SMART" id="SM00926">
    <property type="entry name" value="Molybdop_Fe4S4"/>
    <property type="match status" value="1"/>
</dbReference>
<dbReference type="RefSeq" id="WP_092334970.1">
    <property type="nucleotide sequence ID" value="NZ_FNCP01000024.1"/>
</dbReference>
<dbReference type="PROSITE" id="PS00490">
    <property type="entry name" value="MOLYBDOPTERIN_PROK_2"/>
    <property type="match status" value="1"/>
</dbReference>
<reference evidence="12" key="1">
    <citation type="submission" date="2016-10" db="EMBL/GenBank/DDBJ databases">
        <authorList>
            <person name="Varghese N."/>
            <person name="Submissions S."/>
        </authorList>
    </citation>
    <scope>NUCLEOTIDE SEQUENCE [LARGE SCALE GENOMIC DNA]</scope>
    <source>
        <strain evidence="12">DSM 8344</strain>
    </source>
</reference>
<keyword evidence="7" id="KW-0408">Iron</keyword>
<keyword evidence="3" id="KW-0500">Molybdenum</keyword>
<dbReference type="Pfam" id="PF00384">
    <property type="entry name" value="Molybdopterin"/>
    <property type="match status" value="1"/>
</dbReference>
<proteinExistence type="inferred from homology"/>
<keyword evidence="6" id="KW-0560">Oxidoreductase</keyword>
<keyword evidence="4" id="KW-0479">Metal-binding</keyword>
<evidence type="ECO:0000256" key="1">
    <source>
        <dbReference type="ARBA" id="ARBA00001942"/>
    </source>
</evidence>
<dbReference type="GO" id="GO:0043546">
    <property type="term" value="F:molybdopterin cofactor binding"/>
    <property type="evidence" value="ECO:0007669"/>
    <property type="project" value="InterPro"/>
</dbReference>
<evidence type="ECO:0000313" key="12">
    <source>
        <dbReference type="Proteomes" id="UP000198656"/>
    </source>
</evidence>
<dbReference type="InterPro" id="IPR009010">
    <property type="entry name" value="Asp_de-COase-like_dom_sf"/>
</dbReference>
<evidence type="ECO:0000256" key="4">
    <source>
        <dbReference type="ARBA" id="ARBA00022723"/>
    </source>
</evidence>
<dbReference type="PROSITE" id="PS51669">
    <property type="entry name" value="4FE4S_MOW_BIS_MGD"/>
    <property type="match status" value="1"/>
</dbReference>
<dbReference type="PROSITE" id="PS51318">
    <property type="entry name" value="TAT"/>
    <property type="match status" value="1"/>
</dbReference>
<dbReference type="Proteomes" id="UP000198656">
    <property type="component" value="Unassembled WGS sequence"/>
</dbReference>
<dbReference type="OrthoDB" id="219031at2"/>
<accession>A0A1G8H3B0</accession>
<sequence length="872" mass="96102">MANFIENAKKYSINRRSFLGWTATLTAGTAAALTLPGCGLAKVDADKAAAIAGKEGEWITAACWHNCGGRCLNKAYVVDGVVLRQKTDDTHPDSPDYPQQRGCARGRSQRQQVYGADRLKYPMKRKNWEPGTGGKRELRGRDEWVRISWDEALDSIAAELKRVKEAYGNKSILTKSPIPSINAFGGSMTYWGTTSDGAWPKPQQFMNGGRSRGSNDRLDLKNAKLIVLWGSNPAWSSAGNPAYNYKQAKDAGAKIIMVDPFYTDSAQILADEWIPVRPGTDTALLLGMAHYMITNNLHDQAFLDKYCVGFDKDHMPEGADPQENFKDYVLGTYDGQPKTPEWASEHCGTDPELIRTFAHQIAVTKPMTFSSSSAAARTMLGEQFCQAFLTVGWMTGNVGKPGASISSNNRHNTQSYGGPALVNPGKAGGSSVANPLYKEPTFPGPDPFKTNWHGIVWDEAWDAVVKGEYTAGVRGKQPCDIRALVNIGVGNPLNQATNLIRGIEAFRKVEFVVSSAHFLTTTAKYSDIVLPATTEWEKFGGFLTGNPEMLIYYSQVTEPLYETKDDNWMDLEIGKRLGFDPKKLDPLSEKQKVFNQLAGSTVIKEDGKGYEPLVTITAEDIAELGVDGTPQQGRIGYKEFKERGIYQVPRAPGDNYGYIDYKTFIDDPEKNPLGTESGKFQIHSQALADNIKAFGWSTLAPIPKYQYVTEGYEETFTDYEKQVKSDYPLQLTTIHYARRSHSTLDNIPGLREAFGNELYMNPSDAEAREIHKDDIVKVTSRHGSVLRPLYLTERMMPGTLTLGQGAWAEIDEESGICKAGAVNVLNGGLCGGQGTQGYNTCNVQVEKYNGPIKLKPDHTWPQRIVSAQGGAK</sequence>
<comment type="cofactor">
    <cofactor evidence="1">
        <name>Mo-bis(molybdopterin guanine dinucleotide)</name>
        <dbReference type="ChEBI" id="CHEBI:60539"/>
    </cofactor>
</comment>
<dbReference type="SUPFAM" id="SSF53706">
    <property type="entry name" value="Formate dehydrogenase/DMSO reductase, domains 1-3"/>
    <property type="match status" value="1"/>
</dbReference>
<evidence type="ECO:0000256" key="2">
    <source>
        <dbReference type="ARBA" id="ARBA00010312"/>
    </source>
</evidence>
<gene>
    <name evidence="11" type="ORF">SAMN05443529_12437</name>
</gene>
<protein>
    <submittedName>
        <fullName evidence="11">Anaerobic dimethyl sulfoxide reductase subunit A</fullName>
    </submittedName>
</protein>
<dbReference type="Gene3D" id="2.40.40.20">
    <property type="match status" value="1"/>
</dbReference>
<dbReference type="AlphaFoldDB" id="A0A1G8H3B0"/>
<dbReference type="SUPFAM" id="SSF50692">
    <property type="entry name" value="ADC-like"/>
    <property type="match status" value="1"/>
</dbReference>
<evidence type="ECO:0000256" key="3">
    <source>
        <dbReference type="ARBA" id="ARBA00022505"/>
    </source>
</evidence>
<dbReference type="Gene3D" id="3.40.50.740">
    <property type="match status" value="2"/>
</dbReference>
<dbReference type="InterPro" id="IPR006311">
    <property type="entry name" value="TAT_signal"/>
</dbReference>
<dbReference type="Gene3D" id="3.40.228.10">
    <property type="entry name" value="Dimethylsulfoxide Reductase, domain 2"/>
    <property type="match status" value="1"/>
</dbReference>
<dbReference type="GO" id="GO:0009055">
    <property type="term" value="F:electron transfer activity"/>
    <property type="evidence" value="ECO:0007669"/>
    <property type="project" value="TreeGrafter"/>
</dbReference>
<dbReference type="Pfam" id="PF01568">
    <property type="entry name" value="Molydop_binding"/>
    <property type="match status" value="1"/>
</dbReference>
<keyword evidence="8" id="KW-0411">Iron-sulfur</keyword>
<evidence type="ECO:0000256" key="9">
    <source>
        <dbReference type="SAM" id="MobiDB-lite"/>
    </source>
</evidence>
<evidence type="ECO:0000313" key="11">
    <source>
        <dbReference type="EMBL" id="SDI01106.1"/>
    </source>
</evidence>
<dbReference type="GO" id="GO:0030288">
    <property type="term" value="C:outer membrane-bounded periplasmic space"/>
    <property type="evidence" value="ECO:0007669"/>
    <property type="project" value="TreeGrafter"/>
</dbReference>
<dbReference type="InterPro" id="IPR006655">
    <property type="entry name" value="Mopterin_OxRdtase_prok_CS"/>
</dbReference>
<keyword evidence="12" id="KW-1185">Reference proteome</keyword>
<dbReference type="EMBL" id="FNCP01000024">
    <property type="protein sequence ID" value="SDI01106.1"/>
    <property type="molecule type" value="Genomic_DNA"/>
</dbReference>
<dbReference type="InterPro" id="IPR006963">
    <property type="entry name" value="Mopterin_OxRdtase_4Fe-4S_dom"/>
</dbReference>
<feature type="region of interest" description="Disordered" evidence="9">
    <location>
        <begin position="86"/>
        <end position="109"/>
    </location>
</feature>